<protein>
    <submittedName>
        <fullName evidence="2">Predicted protein</fullName>
    </submittedName>
</protein>
<name>B0DY41_LACBS</name>
<dbReference type="KEGG" id="lbc:LACBIDRAFT_334109"/>
<sequence length="296" mass="31768">MPTTRATTKSTSVATSTARKRQGSAADQTPKKRLRSNSKKKASKADLEPRHGGKKGKDVVLNKGKNELPKFPFLDMYPESDNSQLEMNQWGMTKTSPKPIEKTMKEKVQGRGEVCRALYERMLSWSPLAPNPNSVIIIVITSSMPSLSGVSLTSTDPMLTHAAPADVPLSRLVTTEYLYGSAAQSSSCAEQPPSPVLSDSDVEGTLQRVETTLLGLQCASITQQEKTQIGILNLLKNCIHSLDTAAFVCLSLLCPPILSPLPSRSLAPQAALFNSSTLLYGLSALTTALPAALRAS</sequence>
<dbReference type="Proteomes" id="UP000001194">
    <property type="component" value="Unassembled WGS sequence"/>
</dbReference>
<dbReference type="InParanoid" id="B0DY41"/>
<dbReference type="AlphaFoldDB" id="B0DY41"/>
<dbReference type="HOGENOM" id="CLU_940316_0_0_1"/>
<feature type="compositionally biased region" description="Basic residues" evidence="1">
    <location>
        <begin position="31"/>
        <end position="42"/>
    </location>
</feature>
<dbReference type="EMBL" id="DS547149">
    <property type="protein sequence ID" value="EDR00497.1"/>
    <property type="molecule type" value="Genomic_DNA"/>
</dbReference>
<accession>B0DY41</accession>
<dbReference type="RefSeq" id="XP_001888889.1">
    <property type="nucleotide sequence ID" value="XM_001888854.1"/>
</dbReference>
<gene>
    <name evidence="2" type="ORF">LACBIDRAFT_334109</name>
</gene>
<organism evidence="3">
    <name type="scientific">Laccaria bicolor (strain S238N-H82 / ATCC MYA-4686)</name>
    <name type="common">Bicoloured deceiver</name>
    <name type="synonym">Laccaria laccata var. bicolor</name>
    <dbReference type="NCBI Taxonomy" id="486041"/>
    <lineage>
        <taxon>Eukaryota</taxon>
        <taxon>Fungi</taxon>
        <taxon>Dikarya</taxon>
        <taxon>Basidiomycota</taxon>
        <taxon>Agaricomycotina</taxon>
        <taxon>Agaricomycetes</taxon>
        <taxon>Agaricomycetidae</taxon>
        <taxon>Agaricales</taxon>
        <taxon>Agaricineae</taxon>
        <taxon>Hydnangiaceae</taxon>
        <taxon>Laccaria</taxon>
    </lineage>
</organism>
<reference evidence="2 3" key="1">
    <citation type="journal article" date="2008" name="Nature">
        <title>The genome of Laccaria bicolor provides insights into mycorrhizal symbiosis.</title>
        <authorList>
            <person name="Martin F."/>
            <person name="Aerts A."/>
            <person name="Ahren D."/>
            <person name="Brun A."/>
            <person name="Danchin E.G.J."/>
            <person name="Duchaussoy F."/>
            <person name="Gibon J."/>
            <person name="Kohler A."/>
            <person name="Lindquist E."/>
            <person name="Pereda V."/>
            <person name="Salamov A."/>
            <person name="Shapiro H.J."/>
            <person name="Wuyts J."/>
            <person name="Blaudez D."/>
            <person name="Buee M."/>
            <person name="Brokstein P."/>
            <person name="Canbaeck B."/>
            <person name="Cohen D."/>
            <person name="Courty P.E."/>
            <person name="Coutinho P.M."/>
            <person name="Delaruelle C."/>
            <person name="Detter J.C."/>
            <person name="Deveau A."/>
            <person name="DiFazio S."/>
            <person name="Duplessis S."/>
            <person name="Fraissinet-Tachet L."/>
            <person name="Lucic E."/>
            <person name="Frey-Klett P."/>
            <person name="Fourrey C."/>
            <person name="Feussner I."/>
            <person name="Gay G."/>
            <person name="Grimwood J."/>
            <person name="Hoegger P.J."/>
            <person name="Jain P."/>
            <person name="Kilaru S."/>
            <person name="Labbe J."/>
            <person name="Lin Y.C."/>
            <person name="Legue V."/>
            <person name="Le Tacon F."/>
            <person name="Marmeisse R."/>
            <person name="Melayah D."/>
            <person name="Montanini B."/>
            <person name="Muratet M."/>
            <person name="Nehls U."/>
            <person name="Niculita-Hirzel H."/>
            <person name="Oudot-Le Secq M.P."/>
            <person name="Peter M."/>
            <person name="Quesneville H."/>
            <person name="Rajashekar B."/>
            <person name="Reich M."/>
            <person name="Rouhier N."/>
            <person name="Schmutz J."/>
            <person name="Yin T."/>
            <person name="Chalot M."/>
            <person name="Henrissat B."/>
            <person name="Kuees U."/>
            <person name="Lucas S."/>
            <person name="Van de Peer Y."/>
            <person name="Podila G.K."/>
            <person name="Polle A."/>
            <person name="Pukkila P.J."/>
            <person name="Richardson P.M."/>
            <person name="Rouze P."/>
            <person name="Sanders I.R."/>
            <person name="Stajich J.E."/>
            <person name="Tunlid A."/>
            <person name="Tuskan G."/>
            <person name="Grigoriev I.V."/>
        </authorList>
    </citation>
    <scope>NUCLEOTIDE SEQUENCE [LARGE SCALE GENOMIC DNA]</scope>
    <source>
        <strain evidence="3">S238N-H82 / ATCC MYA-4686</strain>
    </source>
</reference>
<evidence type="ECO:0000313" key="2">
    <source>
        <dbReference type="EMBL" id="EDR00497.1"/>
    </source>
</evidence>
<dbReference type="GeneID" id="6084484"/>
<feature type="compositionally biased region" description="Basic and acidic residues" evidence="1">
    <location>
        <begin position="43"/>
        <end position="64"/>
    </location>
</feature>
<dbReference type="OrthoDB" id="10656259at2759"/>
<proteinExistence type="predicted"/>
<evidence type="ECO:0000313" key="3">
    <source>
        <dbReference type="Proteomes" id="UP000001194"/>
    </source>
</evidence>
<feature type="region of interest" description="Disordered" evidence="1">
    <location>
        <begin position="1"/>
        <end position="64"/>
    </location>
</feature>
<evidence type="ECO:0000256" key="1">
    <source>
        <dbReference type="SAM" id="MobiDB-lite"/>
    </source>
</evidence>
<keyword evidence="3" id="KW-1185">Reference proteome</keyword>
<feature type="compositionally biased region" description="Low complexity" evidence="1">
    <location>
        <begin position="1"/>
        <end position="17"/>
    </location>
</feature>